<sequence>MIDGFESVVRHFLDVLEREESKLLSWGVVDGGFTAEEIEEHAEAAIASRGIDLSAGELRDELIDRKLLFPMLLGSRQLYRTRMAEAVRLLARLRQLFPGRPWRIAPTLVADFRFDRRPRRYPTRHLDPAAVLEAIGAEVRLSAPKRKALELLLRANRPDALLLADFQFQALRRILLDLNESRSSRGVIVGAGTGTGKTLAFFLPALSHLAGLVERASFWTKGLAIYPRNELLKDQFSEAYTEARRLDGLLTSSAGRKLAIGAFFGPTPHQAGDLSRYSTWAQAPSGGYLCPFLRCPNCEGDLVWPAELVARNAEELRCERAGCGTVLRGDEVLLTRSRMSQTPPDLLFTTTEMLNRQMGDSRYGHIFGLGPRVRRPQVLLLDEVHTYAGVSGAQVALLLRRWHHAVGSKVQFTGLSATLRSAAEYFGQLVGLRSGAVEEVSPRDGEFDRVPESDEYLLALRGDPGSGTSLLSTSIQTAMLLRRVLDPATGDPSGGLFGRRVFVFTDDLDVTNRLYNNLQDAEGLDSWNRPRAGAAPLAALRSSAAPENAARLLAGQSWQVSEDVGHPFRLARPLRIGRTSSQDVGVDRASDVIVATAALEVGYNDPDVGAVMQHKAPRDWAAFLQRKGRAGRRRSMRPWTVVVLSDYGRDRLAYQAYDELFDPELPLRKLPVANRYVLRMQAAFAFMDWLAGRLPAELPEGSLWRDLSGPPRGTGPWADATKRRQEWVCRVLVDLIEGVREVCDPLEAYLQDALGITAEETRAILWDPPRPIYTAVVPTLLRRLESRWRRVPATPEEPDTDLQINDHPLPDFVPQQLFGDLNLPEVEVVVPPQIRNQDTESHFLPIVQALRTLAPGRVTRRFGYKHAFANHWVAPPDLTRTDQTFFVGDLCTEYQDEGDFQVWGDHGVDQVRCLRPWKMTTTPAPGAVLPTSNAQLEWRSQLSPAREDDRLRFEPPRGSAWASILDEIRFYTHNHHNHVQVRRFAVASWASLSFRDGSQTDTVIRFAERNSGRPAALGFTQESDGIVCRFRVPDDLGLSPGHPNQRKVRSFRTAYFRERVQHEPAIGLMTNHFQREWLSQIYLSALITRAAADSVPLDEAHRRLHAASVSAEMERVLDVIFQSLEDPNGNGPIRQRVHGVLLALCRDPAVTRSLESLAPLLWIEPDEGYRAWAAERFKATLGGALLEACQLSCPQLESADLVLDLGAGPRPPEAPAAPEGLEEIWVTESTIGGGGVVEEVLRAYTADPRHFFRLVESALAPTDFESVDRELSRVAERITTDPGLAEAFADMRSAEGHAALQGASANLRRDLAARGFTVNHALVSALHARVLRPGSSPATDSLLRDLVVRWREEEMRLGIEIDPRVFAFVAAESAELQGQFAAIGPFPHHDPFWRYQVIYGLLWPRGFQVRSEGLSFFNPYASSPPPDREILLDLIRVGEATVSLGPDWAAEVQRTLAGRGAVRLSAPIEGRRELKEALLALGVEPVEVGFLHLFPHVAEASEEQETISITLDLREVLP</sequence>
<dbReference type="NCBIfam" id="NF041067">
    <property type="entry name" value="DpdJ"/>
    <property type="match status" value="1"/>
</dbReference>
<reference evidence="5 6" key="1">
    <citation type="submission" date="2019-02" db="EMBL/GenBank/DDBJ databases">
        <title>Deep-cultivation of Planctomycetes and their phenomic and genomic characterization uncovers novel biology.</title>
        <authorList>
            <person name="Wiegand S."/>
            <person name="Jogler M."/>
            <person name="Boedeker C."/>
            <person name="Pinto D."/>
            <person name="Vollmers J."/>
            <person name="Rivas-Marin E."/>
            <person name="Kohn T."/>
            <person name="Peeters S.H."/>
            <person name="Heuer A."/>
            <person name="Rast P."/>
            <person name="Oberbeckmann S."/>
            <person name="Bunk B."/>
            <person name="Jeske O."/>
            <person name="Meyerdierks A."/>
            <person name="Storesund J.E."/>
            <person name="Kallscheuer N."/>
            <person name="Luecker S."/>
            <person name="Lage O.M."/>
            <person name="Pohl T."/>
            <person name="Merkel B.J."/>
            <person name="Hornburger P."/>
            <person name="Mueller R.-W."/>
            <person name="Bruemmer F."/>
            <person name="Labrenz M."/>
            <person name="Spormann A.M."/>
            <person name="Op den Camp H."/>
            <person name="Overmann J."/>
            <person name="Amann R."/>
            <person name="Jetten M.S.M."/>
            <person name="Mascher T."/>
            <person name="Medema M.H."/>
            <person name="Devos D.P."/>
            <person name="Kaster A.-K."/>
            <person name="Ovreas L."/>
            <person name="Rohde M."/>
            <person name="Galperin M.Y."/>
            <person name="Jogler C."/>
        </authorList>
    </citation>
    <scope>NUCLEOTIDE SEQUENCE [LARGE SCALE GENOMIC DNA]</scope>
    <source>
        <strain evidence="5 6">ElP</strain>
    </source>
</reference>
<dbReference type="InterPro" id="IPR027417">
    <property type="entry name" value="P-loop_NTPase"/>
</dbReference>
<dbReference type="SMART" id="SM00487">
    <property type="entry name" value="DEXDc"/>
    <property type="match status" value="1"/>
</dbReference>
<keyword evidence="1" id="KW-0547">Nucleotide-binding</keyword>
<dbReference type="InterPro" id="IPR014001">
    <property type="entry name" value="Helicase_ATP-bd"/>
</dbReference>
<keyword evidence="5" id="KW-0347">Helicase</keyword>
<evidence type="ECO:0000259" key="3">
    <source>
        <dbReference type="PROSITE" id="PS51192"/>
    </source>
</evidence>
<dbReference type="InterPro" id="IPR011545">
    <property type="entry name" value="DEAD/DEAH_box_helicase_dom"/>
</dbReference>
<proteinExistence type="predicted"/>
<feature type="domain" description="Helicase ATP-binding" evidence="3">
    <location>
        <begin position="178"/>
        <end position="437"/>
    </location>
</feature>
<dbReference type="RefSeq" id="WP_145275187.1">
    <property type="nucleotide sequence ID" value="NZ_CP036426.1"/>
</dbReference>
<dbReference type="GO" id="GO:0016887">
    <property type="term" value="F:ATP hydrolysis activity"/>
    <property type="evidence" value="ECO:0007669"/>
    <property type="project" value="TreeGrafter"/>
</dbReference>
<keyword evidence="2" id="KW-0067">ATP-binding</keyword>
<dbReference type="EMBL" id="CP036426">
    <property type="protein sequence ID" value="QDV37412.1"/>
    <property type="molecule type" value="Genomic_DNA"/>
</dbReference>
<dbReference type="GO" id="GO:0003677">
    <property type="term" value="F:DNA binding"/>
    <property type="evidence" value="ECO:0007669"/>
    <property type="project" value="TreeGrafter"/>
</dbReference>
<keyword evidence="6" id="KW-1185">Reference proteome</keyword>
<protein>
    <submittedName>
        <fullName evidence="5">Putative ATP-dependent helicase Lhr</fullName>
    </submittedName>
</protein>
<dbReference type="PROSITE" id="PS51194">
    <property type="entry name" value="HELICASE_CTER"/>
    <property type="match status" value="1"/>
</dbReference>
<keyword evidence="5" id="KW-0378">Hydrolase</keyword>
<evidence type="ECO:0000313" key="6">
    <source>
        <dbReference type="Proteomes" id="UP000317835"/>
    </source>
</evidence>
<dbReference type="PANTHER" id="PTHR47962">
    <property type="entry name" value="ATP-DEPENDENT HELICASE LHR-RELATED-RELATED"/>
    <property type="match status" value="1"/>
</dbReference>
<evidence type="ECO:0000256" key="1">
    <source>
        <dbReference type="ARBA" id="ARBA00022741"/>
    </source>
</evidence>
<dbReference type="OrthoDB" id="9774462at2"/>
<evidence type="ECO:0000256" key="2">
    <source>
        <dbReference type="ARBA" id="ARBA00022840"/>
    </source>
</evidence>
<dbReference type="InterPro" id="IPR001650">
    <property type="entry name" value="Helicase_C-like"/>
</dbReference>
<dbReference type="SUPFAM" id="SSF52540">
    <property type="entry name" value="P-loop containing nucleoside triphosphate hydrolases"/>
    <property type="match status" value="1"/>
</dbReference>
<accession>A0A518H989</accession>
<dbReference type="PANTHER" id="PTHR47962:SF5">
    <property type="entry name" value="ATP-DEPENDENT HELICASE LHR-RELATED"/>
    <property type="match status" value="1"/>
</dbReference>
<dbReference type="GO" id="GO:0004386">
    <property type="term" value="F:helicase activity"/>
    <property type="evidence" value="ECO:0007669"/>
    <property type="project" value="UniProtKB-KW"/>
</dbReference>
<dbReference type="PROSITE" id="PS51192">
    <property type="entry name" value="HELICASE_ATP_BIND_1"/>
    <property type="match status" value="1"/>
</dbReference>
<name>A0A518H989_9BACT</name>
<organism evidence="5 6">
    <name type="scientific">Tautonia plasticadhaerens</name>
    <dbReference type="NCBI Taxonomy" id="2527974"/>
    <lineage>
        <taxon>Bacteria</taxon>
        <taxon>Pseudomonadati</taxon>
        <taxon>Planctomycetota</taxon>
        <taxon>Planctomycetia</taxon>
        <taxon>Isosphaerales</taxon>
        <taxon>Isosphaeraceae</taxon>
        <taxon>Tautonia</taxon>
    </lineage>
</organism>
<feature type="domain" description="Helicase C-terminal" evidence="4">
    <location>
        <begin position="480"/>
        <end position="678"/>
    </location>
</feature>
<gene>
    <name evidence="5" type="ORF">ElP_53510</name>
</gene>
<dbReference type="Pfam" id="PF00270">
    <property type="entry name" value="DEAD"/>
    <property type="match status" value="1"/>
</dbReference>
<dbReference type="Proteomes" id="UP000317835">
    <property type="component" value="Chromosome"/>
</dbReference>
<dbReference type="InterPro" id="IPR052511">
    <property type="entry name" value="ATP-dep_Helicase"/>
</dbReference>
<dbReference type="GO" id="GO:0005524">
    <property type="term" value="F:ATP binding"/>
    <property type="evidence" value="ECO:0007669"/>
    <property type="project" value="UniProtKB-KW"/>
</dbReference>
<evidence type="ECO:0000259" key="4">
    <source>
        <dbReference type="PROSITE" id="PS51194"/>
    </source>
</evidence>
<evidence type="ECO:0000313" key="5">
    <source>
        <dbReference type="EMBL" id="QDV37412.1"/>
    </source>
</evidence>
<dbReference type="Gene3D" id="3.40.50.300">
    <property type="entry name" value="P-loop containing nucleotide triphosphate hydrolases"/>
    <property type="match status" value="2"/>
</dbReference>
<dbReference type="Pfam" id="PF00271">
    <property type="entry name" value="Helicase_C"/>
    <property type="match status" value="1"/>
</dbReference>
<dbReference type="KEGG" id="tpla:ElP_53510"/>